<reference evidence="7" key="1">
    <citation type="submission" date="2022-09" db="EMBL/GenBank/DDBJ databases">
        <authorList>
            <person name="Yuan C."/>
            <person name="Ke Z."/>
        </authorList>
    </citation>
    <scope>NUCLEOTIDE SEQUENCE</scope>
    <source>
        <strain evidence="7">LB-8</strain>
    </source>
</reference>
<dbReference type="PANTHER" id="PTHR38480">
    <property type="entry name" value="SLR0254 PROTEIN"/>
    <property type="match status" value="1"/>
</dbReference>
<organism evidence="7 8">
    <name type="scientific">Paraflavisolibacter caeni</name>
    <dbReference type="NCBI Taxonomy" id="2982496"/>
    <lineage>
        <taxon>Bacteria</taxon>
        <taxon>Pseudomonadati</taxon>
        <taxon>Bacteroidota</taxon>
        <taxon>Chitinophagia</taxon>
        <taxon>Chitinophagales</taxon>
        <taxon>Chitinophagaceae</taxon>
        <taxon>Paraflavisolibacter</taxon>
    </lineage>
</organism>
<keyword evidence="3 5" id="KW-1133">Transmembrane helix</keyword>
<evidence type="ECO:0000313" key="7">
    <source>
        <dbReference type="EMBL" id="MCU7548947.1"/>
    </source>
</evidence>
<dbReference type="GO" id="GO:0016020">
    <property type="term" value="C:membrane"/>
    <property type="evidence" value="ECO:0007669"/>
    <property type="project" value="UniProtKB-SubCell"/>
</dbReference>
<gene>
    <name evidence="7" type="ORF">OCK74_07455</name>
</gene>
<dbReference type="InterPro" id="IPR010432">
    <property type="entry name" value="RDD"/>
</dbReference>
<dbReference type="Pfam" id="PF06271">
    <property type="entry name" value="RDD"/>
    <property type="match status" value="1"/>
</dbReference>
<evidence type="ECO:0000256" key="2">
    <source>
        <dbReference type="ARBA" id="ARBA00022692"/>
    </source>
</evidence>
<accession>A0A9X3BH48</accession>
<feature type="transmembrane region" description="Helical" evidence="5">
    <location>
        <begin position="61"/>
        <end position="80"/>
    </location>
</feature>
<comment type="subcellular location">
    <subcellularLocation>
        <location evidence="1">Membrane</location>
        <topology evidence="1">Multi-pass membrane protein</topology>
    </subcellularLocation>
</comment>
<evidence type="ECO:0000256" key="4">
    <source>
        <dbReference type="ARBA" id="ARBA00023136"/>
    </source>
</evidence>
<keyword evidence="4 5" id="KW-0472">Membrane</keyword>
<dbReference type="Proteomes" id="UP001155483">
    <property type="component" value="Unassembled WGS sequence"/>
</dbReference>
<evidence type="ECO:0000259" key="6">
    <source>
        <dbReference type="Pfam" id="PF06271"/>
    </source>
</evidence>
<evidence type="ECO:0000256" key="3">
    <source>
        <dbReference type="ARBA" id="ARBA00022989"/>
    </source>
</evidence>
<protein>
    <submittedName>
        <fullName evidence="7">RDD family protein</fullName>
    </submittedName>
</protein>
<reference evidence="7" key="2">
    <citation type="submission" date="2023-04" db="EMBL/GenBank/DDBJ databases">
        <title>Paracnuella aquatica gen. nov., sp. nov., a member of the family Chitinophagaceae isolated from a hot spring.</title>
        <authorList>
            <person name="Wang C."/>
        </authorList>
    </citation>
    <scope>NUCLEOTIDE SEQUENCE</scope>
    <source>
        <strain evidence="7">LB-8</strain>
    </source>
</reference>
<feature type="domain" description="RDD" evidence="6">
    <location>
        <begin position="19"/>
        <end position="173"/>
    </location>
</feature>
<feature type="transmembrane region" description="Helical" evidence="5">
    <location>
        <begin position="116"/>
        <end position="135"/>
    </location>
</feature>
<dbReference type="EMBL" id="JAOTIF010000003">
    <property type="protein sequence ID" value="MCU7548947.1"/>
    <property type="molecule type" value="Genomic_DNA"/>
</dbReference>
<sequence length="268" mass="30829">MSIVRISTNFNIDIDFETPPFHQRLFAWAIDLFLLVFYIIVASKFINWLEQRVGYSKDSLYNLWAVGLLLILPFFLYHIVCEVTMNGQSIGKKLMGIRVVSENGGRPSISQYIIRWLIRTSDYTVLIIIIYAPYIAVYGPMFFWALGGSVLLLFVDIVLVNSRKQQRLGDILAHTLLIRTKQNMTINDTIFQAIASDYIPYFPQVMQLSDRDINTLKSILTRAQKSNDLLLAANTSEKIKKHLHIETSMSPFDFLDALLKDYNYLSGI</sequence>
<dbReference type="RefSeq" id="WP_279296391.1">
    <property type="nucleotide sequence ID" value="NZ_JAOTIF010000003.1"/>
</dbReference>
<comment type="caution">
    <text evidence="7">The sequence shown here is derived from an EMBL/GenBank/DDBJ whole genome shotgun (WGS) entry which is preliminary data.</text>
</comment>
<proteinExistence type="predicted"/>
<keyword evidence="2 5" id="KW-0812">Transmembrane</keyword>
<evidence type="ECO:0000256" key="5">
    <source>
        <dbReference type="SAM" id="Phobius"/>
    </source>
</evidence>
<dbReference type="AlphaFoldDB" id="A0A9X3BH48"/>
<feature type="transmembrane region" description="Helical" evidence="5">
    <location>
        <begin position="25"/>
        <end position="49"/>
    </location>
</feature>
<evidence type="ECO:0000256" key="1">
    <source>
        <dbReference type="ARBA" id="ARBA00004141"/>
    </source>
</evidence>
<name>A0A9X3BH48_9BACT</name>
<dbReference type="PANTHER" id="PTHR38480:SF1">
    <property type="entry name" value="SLR0254 PROTEIN"/>
    <property type="match status" value="1"/>
</dbReference>
<keyword evidence="8" id="KW-1185">Reference proteome</keyword>
<evidence type="ECO:0000313" key="8">
    <source>
        <dbReference type="Proteomes" id="UP001155483"/>
    </source>
</evidence>